<reference evidence="1 2" key="1">
    <citation type="submission" date="2020-04" db="EMBL/GenBank/DDBJ databases">
        <title>MicrobeNet Type strains.</title>
        <authorList>
            <person name="Nicholson A.C."/>
        </authorList>
    </citation>
    <scope>NUCLEOTIDE SEQUENCE [LARGE SCALE GENOMIC DNA]</scope>
    <source>
        <strain evidence="1 2">ATCC BAA-277</strain>
    </source>
</reference>
<sequence>MAKRDGMLVGASSVSLKGKDFGELDAASGPFTVRRSYDRELPKRWAESVAGIDVGKRVSVWSCKPDLAQLSSKKLDNRLRGFVRSIPDSHAAFLTCWHEPDGKIRKGQFTLAEYLPAFRRFCEVVKSVGKPRVYTMQIVEAWSGQRPKKGTRYKDLWPGTGYVDLYAADGYSNTGSGRELWGPAVEFASSKGIPWGIAELGCVRDIDTSWMKAQASYAARTGAGGDRERCAFLCWFSNPTGGVVPTPGTDPAAQATAKKISERYYTDPRSFAL</sequence>
<dbReference type="InterPro" id="IPR017853">
    <property type="entry name" value="GH"/>
</dbReference>
<dbReference type="RefSeq" id="WP_067633857.1">
    <property type="nucleotide sequence ID" value="NZ_JAAXPI010000001.1"/>
</dbReference>
<name>A0A846YN39_9ACTN</name>
<protein>
    <recommendedName>
        <fullName evidence="3">GH26 domain-containing protein</fullName>
    </recommendedName>
</protein>
<gene>
    <name evidence="1" type="ORF">HGB48_00170</name>
</gene>
<evidence type="ECO:0000313" key="1">
    <source>
        <dbReference type="EMBL" id="NKZ02180.1"/>
    </source>
</evidence>
<comment type="caution">
    <text evidence="1">The sequence shown here is derived from an EMBL/GenBank/DDBJ whole genome shotgun (WGS) entry which is preliminary data.</text>
</comment>
<dbReference type="AlphaFoldDB" id="A0A846YN39"/>
<dbReference type="SUPFAM" id="SSF51445">
    <property type="entry name" value="(Trans)glycosidases"/>
    <property type="match status" value="1"/>
</dbReference>
<dbReference type="Proteomes" id="UP000579250">
    <property type="component" value="Unassembled WGS sequence"/>
</dbReference>
<evidence type="ECO:0000313" key="2">
    <source>
        <dbReference type="Proteomes" id="UP000579250"/>
    </source>
</evidence>
<organism evidence="1 2">
    <name type="scientific">Actinomadura latina</name>
    <dbReference type="NCBI Taxonomy" id="163603"/>
    <lineage>
        <taxon>Bacteria</taxon>
        <taxon>Bacillati</taxon>
        <taxon>Actinomycetota</taxon>
        <taxon>Actinomycetes</taxon>
        <taxon>Streptosporangiales</taxon>
        <taxon>Thermomonosporaceae</taxon>
        <taxon>Actinomadura</taxon>
    </lineage>
</organism>
<keyword evidence="2" id="KW-1185">Reference proteome</keyword>
<evidence type="ECO:0008006" key="3">
    <source>
        <dbReference type="Google" id="ProtNLM"/>
    </source>
</evidence>
<dbReference type="EMBL" id="JAAXPI010000001">
    <property type="protein sequence ID" value="NKZ02180.1"/>
    <property type="molecule type" value="Genomic_DNA"/>
</dbReference>
<proteinExistence type="predicted"/>
<accession>A0A846YN39</accession>
<dbReference type="Gene3D" id="3.20.20.80">
    <property type="entry name" value="Glycosidases"/>
    <property type="match status" value="1"/>
</dbReference>